<keyword evidence="8" id="KW-0274">FAD</keyword>
<dbReference type="AlphaFoldDB" id="A0AAW1PUR1"/>
<keyword evidence="10" id="KW-0560">Oxidoreductase</keyword>
<comment type="cofactor">
    <cofactor evidence="2">
        <name>FAD</name>
        <dbReference type="ChEBI" id="CHEBI:57692"/>
    </cofactor>
</comment>
<keyword evidence="5" id="KW-0963">Cytoplasm</keyword>
<evidence type="ECO:0000256" key="9">
    <source>
        <dbReference type="ARBA" id="ARBA00022857"/>
    </source>
</evidence>
<evidence type="ECO:0000256" key="5">
    <source>
        <dbReference type="ARBA" id="ARBA00022490"/>
    </source>
</evidence>
<name>A0AAW1PUR1_9CHLO</name>
<dbReference type="PANTHER" id="PTHR31457">
    <property type="entry name" value="METHYLMALONIC ACIDURIA AND HOMOCYSTINURIA TYPE C PROTEIN"/>
    <property type="match status" value="1"/>
</dbReference>
<evidence type="ECO:0000256" key="10">
    <source>
        <dbReference type="ARBA" id="ARBA00023002"/>
    </source>
</evidence>
<comment type="subcellular location">
    <subcellularLocation>
        <location evidence="3">Cytoplasm</location>
    </subcellularLocation>
</comment>
<reference evidence="12 13" key="1">
    <citation type="journal article" date="2024" name="Nat. Commun.">
        <title>Phylogenomics reveals the evolutionary origins of lichenization in chlorophyte algae.</title>
        <authorList>
            <person name="Puginier C."/>
            <person name="Libourel C."/>
            <person name="Otte J."/>
            <person name="Skaloud P."/>
            <person name="Haon M."/>
            <person name="Grisel S."/>
            <person name="Petersen M."/>
            <person name="Berrin J.G."/>
            <person name="Delaux P.M."/>
            <person name="Dal Grande F."/>
            <person name="Keller J."/>
        </authorList>
    </citation>
    <scope>NUCLEOTIDE SEQUENCE [LARGE SCALE GENOMIC DNA]</scope>
    <source>
        <strain evidence="12 13">SAG 2043</strain>
    </source>
</reference>
<keyword evidence="7" id="KW-0288">FMN</keyword>
<evidence type="ECO:0000256" key="7">
    <source>
        <dbReference type="ARBA" id="ARBA00022643"/>
    </source>
</evidence>
<keyword evidence="13" id="KW-1185">Reference proteome</keyword>
<evidence type="ECO:0000256" key="6">
    <source>
        <dbReference type="ARBA" id="ARBA00022630"/>
    </source>
</evidence>
<comment type="similarity">
    <text evidence="4">Belongs to the MMACHC family.</text>
</comment>
<organism evidence="12 13">
    <name type="scientific">[Myrmecia] bisecta</name>
    <dbReference type="NCBI Taxonomy" id="41462"/>
    <lineage>
        <taxon>Eukaryota</taxon>
        <taxon>Viridiplantae</taxon>
        <taxon>Chlorophyta</taxon>
        <taxon>core chlorophytes</taxon>
        <taxon>Trebouxiophyceae</taxon>
        <taxon>Trebouxiales</taxon>
        <taxon>Trebouxiaceae</taxon>
        <taxon>Myrmecia</taxon>
    </lineage>
</organism>
<dbReference type="PANTHER" id="PTHR31457:SF2">
    <property type="entry name" value="CYANOCOBALAMIN REDUCTASE _ ALKYLCOBALAMIN DEALKYLASE"/>
    <property type="match status" value="1"/>
</dbReference>
<gene>
    <name evidence="12" type="ORF">WJX72_007918</name>
</gene>
<evidence type="ECO:0000313" key="13">
    <source>
        <dbReference type="Proteomes" id="UP001489004"/>
    </source>
</evidence>
<proteinExistence type="inferred from homology"/>
<evidence type="ECO:0000256" key="3">
    <source>
        <dbReference type="ARBA" id="ARBA00004496"/>
    </source>
</evidence>
<dbReference type="GO" id="GO:0033787">
    <property type="term" value="F:cyanocobalamin reductase (cyanide-eliminating) (NADP+) activity"/>
    <property type="evidence" value="ECO:0007669"/>
    <property type="project" value="TreeGrafter"/>
</dbReference>
<sequence length="285" mass="31826">MLVQSPTPVASSSPKHLDNSKTWERILSRLKTGLALFGLDVVSPLALGWYNSAVPPELGVCIPVAGSAGDRTFSVLIGNTKNVWRPFLEACQRDPSLLQEQHPLDAYVERTVQAVTETVLEGQSCRMFWAHAESEGLSGGNGSRYVAMQRMAAAIGMAYVDNNSHLALHPKYGPWFALRCVLVFDGVEYTGTKPSALKNPLSPETESYIRMAVRTARNPSSDNLSVLGPEEPPSFNAVRRRWHKWVAIRDAPCPGHPWRYTRDQLEYHYTRSRAVLEKALRQLKR</sequence>
<dbReference type="InterPro" id="IPR032037">
    <property type="entry name" value="MMACHC"/>
</dbReference>
<keyword evidence="6" id="KW-0285">Flavoprotein</keyword>
<dbReference type="GO" id="GO:0071949">
    <property type="term" value="F:FAD binding"/>
    <property type="evidence" value="ECO:0007669"/>
    <property type="project" value="TreeGrafter"/>
</dbReference>
<dbReference type="GO" id="GO:0009235">
    <property type="term" value="P:cobalamin metabolic process"/>
    <property type="evidence" value="ECO:0007669"/>
    <property type="project" value="TreeGrafter"/>
</dbReference>
<evidence type="ECO:0000313" key="12">
    <source>
        <dbReference type="EMBL" id="KAK9811662.1"/>
    </source>
</evidence>
<protein>
    <recommendedName>
        <fullName evidence="11">Cyanocobalamin reductase (cyanide-eliminating)</fullName>
    </recommendedName>
</protein>
<dbReference type="EMBL" id="JALJOR010000009">
    <property type="protein sequence ID" value="KAK9811662.1"/>
    <property type="molecule type" value="Genomic_DNA"/>
</dbReference>
<evidence type="ECO:0000256" key="8">
    <source>
        <dbReference type="ARBA" id="ARBA00022827"/>
    </source>
</evidence>
<keyword evidence="9" id="KW-0521">NADP</keyword>
<dbReference type="Proteomes" id="UP001489004">
    <property type="component" value="Unassembled WGS sequence"/>
</dbReference>
<evidence type="ECO:0000256" key="2">
    <source>
        <dbReference type="ARBA" id="ARBA00001974"/>
    </source>
</evidence>
<evidence type="ECO:0000256" key="1">
    <source>
        <dbReference type="ARBA" id="ARBA00001917"/>
    </source>
</evidence>
<evidence type="ECO:0000256" key="11">
    <source>
        <dbReference type="ARBA" id="ARBA00031313"/>
    </source>
</evidence>
<accession>A0AAW1PUR1</accession>
<dbReference type="GO" id="GO:0005737">
    <property type="term" value="C:cytoplasm"/>
    <property type="evidence" value="ECO:0007669"/>
    <property type="project" value="UniProtKB-SubCell"/>
</dbReference>
<evidence type="ECO:0000256" key="4">
    <source>
        <dbReference type="ARBA" id="ARBA00007762"/>
    </source>
</evidence>
<comment type="caution">
    <text evidence="12">The sequence shown here is derived from an EMBL/GenBank/DDBJ whole genome shotgun (WGS) entry which is preliminary data.</text>
</comment>
<dbReference type="GO" id="GO:0032451">
    <property type="term" value="F:demethylase activity"/>
    <property type="evidence" value="ECO:0007669"/>
    <property type="project" value="TreeGrafter"/>
</dbReference>
<comment type="cofactor">
    <cofactor evidence="1">
        <name>FMN</name>
        <dbReference type="ChEBI" id="CHEBI:58210"/>
    </cofactor>
</comment>